<keyword evidence="6" id="KW-0675">Receptor</keyword>
<dbReference type="PANTHER" id="PTHR42643">
    <property type="entry name" value="IONOTROPIC RECEPTOR 20A-RELATED"/>
    <property type="match status" value="1"/>
</dbReference>
<dbReference type="AlphaFoldDB" id="A0A9P0SUD9"/>
<protein>
    <recommendedName>
        <fullName evidence="12">Ionotropic glutamate receptor C-terminal domain-containing protein</fullName>
    </recommendedName>
</protein>
<evidence type="ECO:0000313" key="11">
    <source>
        <dbReference type="Proteomes" id="UP001152562"/>
    </source>
</evidence>
<evidence type="ECO:0000256" key="5">
    <source>
        <dbReference type="ARBA" id="ARBA00023136"/>
    </source>
</evidence>
<organism evidence="10 11">
    <name type="scientific">Pieris brassicae</name>
    <name type="common">White butterfly</name>
    <name type="synonym">Large white butterfly</name>
    <dbReference type="NCBI Taxonomy" id="7116"/>
    <lineage>
        <taxon>Eukaryota</taxon>
        <taxon>Metazoa</taxon>
        <taxon>Ecdysozoa</taxon>
        <taxon>Arthropoda</taxon>
        <taxon>Hexapoda</taxon>
        <taxon>Insecta</taxon>
        <taxon>Pterygota</taxon>
        <taxon>Neoptera</taxon>
        <taxon>Endopterygota</taxon>
        <taxon>Lepidoptera</taxon>
        <taxon>Glossata</taxon>
        <taxon>Ditrysia</taxon>
        <taxon>Papilionoidea</taxon>
        <taxon>Pieridae</taxon>
        <taxon>Pierinae</taxon>
        <taxon>Pieris</taxon>
    </lineage>
</organism>
<feature type="transmembrane region" description="Helical" evidence="8">
    <location>
        <begin position="363"/>
        <end position="383"/>
    </location>
</feature>
<dbReference type="EMBL" id="CALOZG010000001">
    <property type="protein sequence ID" value="CAH3903572.1"/>
    <property type="molecule type" value="Genomic_DNA"/>
</dbReference>
<dbReference type="GO" id="GO:0005886">
    <property type="term" value="C:plasma membrane"/>
    <property type="evidence" value="ECO:0007669"/>
    <property type="project" value="UniProtKB-SubCell"/>
</dbReference>
<sequence length="595" mass="68721">MLILLALIIVIKHSSSTEVHKTAAVIANQEFSPNYPTTVIWWETAPENIHHFTKEYKGLVVTLSLNYTNENETLTREFVYDQTVIYVKHVEEFSLILKMVKPSLEPIQLILVLIEVNESRITNLIQVAWKNEVAQIIIVTTNKKKDINLYTFIPYTPGDCGNITPVEVPINAPSFSIRKFINFNKCPLTLSAHTSMPYIKVIKENDKIILSGFESDVINLIVERLNASLVVISNEGQERDNIANDSLKVGFSDLISKDADVMLPAVFVNEKRYSVALTTYTYNDLTIVWIAPKQRVIYAWANLILPFISRITPLIILTFISFIAVVKLIIRFGRYHEFKEKTVIFQSFTILLGLQTKFETKCWLNNTVHVLWVWYCFLIRIAYQGDLINGLHKVILEPPIRTVNDGLQNLDKVVASAAIQELYKNTSLEEQFNVLAKPSDSEVYLKKIVDGARILLAEDFVSVKSHGYSEMVQFLEESVIRLPACLFVRARWPGVDEFRRKIMEFHQHGFFGYYYYQNKARHYRRYERNHGLHIKEQNTEPLTIVSLSSLFYGLLMAYFICFIVFCMEIIWFKTKAARENPIVKKQKISVTFIEG</sequence>
<feature type="transmembrane region" description="Helical" evidence="8">
    <location>
        <begin position="311"/>
        <end position="330"/>
    </location>
</feature>
<feature type="transmembrane region" description="Helical" evidence="8">
    <location>
        <begin position="550"/>
        <end position="572"/>
    </location>
</feature>
<reference evidence="10" key="1">
    <citation type="submission" date="2022-05" db="EMBL/GenBank/DDBJ databases">
        <authorList>
            <person name="Okamura Y."/>
        </authorList>
    </citation>
    <scope>NUCLEOTIDE SEQUENCE</scope>
</reference>
<evidence type="ECO:0000256" key="3">
    <source>
        <dbReference type="ARBA" id="ARBA00022692"/>
    </source>
</evidence>
<keyword evidence="2" id="KW-1003">Cell membrane</keyword>
<evidence type="ECO:0008006" key="12">
    <source>
        <dbReference type="Google" id="ProtNLM"/>
    </source>
</evidence>
<keyword evidence="11" id="KW-1185">Reference proteome</keyword>
<dbReference type="PANTHER" id="PTHR42643:SF30">
    <property type="entry name" value="IONOTROPIC RECEPTOR 40A-RELATED"/>
    <property type="match status" value="1"/>
</dbReference>
<evidence type="ECO:0000256" key="6">
    <source>
        <dbReference type="ARBA" id="ARBA00023170"/>
    </source>
</evidence>
<name>A0A9P0SUD9_PIEBR</name>
<dbReference type="SUPFAM" id="SSF53850">
    <property type="entry name" value="Periplasmic binding protein-like II"/>
    <property type="match status" value="1"/>
</dbReference>
<evidence type="ECO:0000256" key="2">
    <source>
        <dbReference type="ARBA" id="ARBA00022475"/>
    </source>
</evidence>
<feature type="chain" id="PRO_5040341467" description="Ionotropic glutamate receptor C-terminal domain-containing protein" evidence="9">
    <location>
        <begin position="17"/>
        <end position="595"/>
    </location>
</feature>
<dbReference type="Gene3D" id="3.40.190.10">
    <property type="entry name" value="Periplasmic binding protein-like II"/>
    <property type="match status" value="1"/>
</dbReference>
<evidence type="ECO:0000256" key="9">
    <source>
        <dbReference type="SAM" id="SignalP"/>
    </source>
</evidence>
<gene>
    <name evidence="10" type="ORF">PIBRA_LOCUS905</name>
</gene>
<evidence type="ECO:0000256" key="7">
    <source>
        <dbReference type="ARBA" id="ARBA00023180"/>
    </source>
</evidence>
<comment type="caution">
    <text evidence="10">The sequence shown here is derived from an EMBL/GenBank/DDBJ whole genome shotgun (WGS) entry which is preliminary data.</text>
</comment>
<keyword evidence="5 8" id="KW-0472">Membrane</keyword>
<evidence type="ECO:0000313" key="10">
    <source>
        <dbReference type="EMBL" id="CAH3903572.1"/>
    </source>
</evidence>
<feature type="signal peptide" evidence="9">
    <location>
        <begin position="1"/>
        <end position="16"/>
    </location>
</feature>
<accession>A0A9P0SUD9</accession>
<evidence type="ECO:0000256" key="8">
    <source>
        <dbReference type="SAM" id="Phobius"/>
    </source>
</evidence>
<keyword evidence="7" id="KW-0325">Glycoprotein</keyword>
<keyword evidence="3 8" id="KW-0812">Transmembrane</keyword>
<comment type="subcellular location">
    <subcellularLocation>
        <location evidence="1">Cell membrane</location>
        <topology evidence="1">Multi-pass membrane protein</topology>
    </subcellularLocation>
</comment>
<dbReference type="InterPro" id="IPR052192">
    <property type="entry name" value="Insect_Ionotropic_Sensory_Rcpt"/>
</dbReference>
<dbReference type="Proteomes" id="UP001152562">
    <property type="component" value="Unassembled WGS sequence"/>
</dbReference>
<proteinExistence type="predicted"/>
<keyword evidence="4 8" id="KW-1133">Transmembrane helix</keyword>
<keyword evidence="9" id="KW-0732">Signal</keyword>
<evidence type="ECO:0000256" key="1">
    <source>
        <dbReference type="ARBA" id="ARBA00004651"/>
    </source>
</evidence>
<evidence type="ECO:0000256" key="4">
    <source>
        <dbReference type="ARBA" id="ARBA00022989"/>
    </source>
</evidence>